<organism evidence="2 3">
    <name type="scientific">Apolygus lucorum</name>
    <name type="common">Small green plant bug</name>
    <name type="synonym">Lygocoris lucorum</name>
    <dbReference type="NCBI Taxonomy" id="248454"/>
    <lineage>
        <taxon>Eukaryota</taxon>
        <taxon>Metazoa</taxon>
        <taxon>Ecdysozoa</taxon>
        <taxon>Arthropoda</taxon>
        <taxon>Hexapoda</taxon>
        <taxon>Insecta</taxon>
        <taxon>Pterygota</taxon>
        <taxon>Neoptera</taxon>
        <taxon>Paraneoptera</taxon>
        <taxon>Hemiptera</taxon>
        <taxon>Heteroptera</taxon>
        <taxon>Panheteroptera</taxon>
        <taxon>Cimicomorpha</taxon>
        <taxon>Miridae</taxon>
        <taxon>Mirini</taxon>
        <taxon>Apolygus</taxon>
    </lineage>
</organism>
<evidence type="ECO:0000313" key="3">
    <source>
        <dbReference type="Proteomes" id="UP000466442"/>
    </source>
</evidence>
<evidence type="ECO:0000313" key="2">
    <source>
        <dbReference type="EMBL" id="KAF6207988.1"/>
    </source>
</evidence>
<dbReference type="GO" id="GO:0042302">
    <property type="term" value="F:structural constituent of cuticle"/>
    <property type="evidence" value="ECO:0007669"/>
    <property type="project" value="UniProtKB-UniRule"/>
</dbReference>
<protein>
    <submittedName>
        <fullName evidence="2">Uncharacterized protein</fullName>
    </submittedName>
</protein>
<gene>
    <name evidence="2" type="ORF">GE061_016437</name>
</gene>
<dbReference type="EMBL" id="WIXP02000007">
    <property type="protein sequence ID" value="KAF6207988.1"/>
    <property type="molecule type" value="Genomic_DNA"/>
</dbReference>
<name>A0A8S9XI91_APOLU</name>
<reference evidence="2" key="1">
    <citation type="journal article" date="2021" name="Mol. Ecol. Resour.">
        <title>Apolygus lucorum genome provides insights into omnivorousness and mesophyll feeding.</title>
        <authorList>
            <person name="Liu Y."/>
            <person name="Liu H."/>
            <person name="Wang H."/>
            <person name="Huang T."/>
            <person name="Liu B."/>
            <person name="Yang B."/>
            <person name="Yin L."/>
            <person name="Li B."/>
            <person name="Zhang Y."/>
            <person name="Zhang S."/>
            <person name="Jiang F."/>
            <person name="Zhang X."/>
            <person name="Ren Y."/>
            <person name="Wang B."/>
            <person name="Wang S."/>
            <person name="Lu Y."/>
            <person name="Wu K."/>
            <person name="Fan W."/>
            <person name="Wang G."/>
        </authorList>
    </citation>
    <scope>NUCLEOTIDE SEQUENCE</scope>
    <source>
        <strain evidence="2">12Hb</strain>
    </source>
</reference>
<comment type="caution">
    <text evidence="2">The sequence shown here is derived from an EMBL/GenBank/DDBJ whole genome shotgun (WGS) entry which is preliminary data.</text>
</comment>
<keyword evidence="1" id="KW-0193">Cuticle</keyword>
<dbReference type="OrthoDB" id="6603884at2759"/>
<dbReference type="AlphaFoldDB" id="A0A8S9XI91"/>
<proteinExistence type="predicted"/>
<dbReference type="InterPro" id="IPR000618">
    <property type="entry name" value="Insect_cuticle"/>
</dbReference>
<accession>A0A8S9XI91</accession>
<keyword evidence="3" id="KW-1185">Reference proteome</keyword>
<dbReference type="PROSITE" id="PS51155">
    <property type="entry name" value="CHIT_BIND_RR_2"/>
    <property type="match status" value="1"/>
</dbReference>
<sequence>MGLHRILQCFVECNQLNERIEFGPIEVRMASEEDCVWARGQPCVWAKPKPPLKSIKSSKLFPSSFAERQLDSSRGPATILHTMRLTAECVLMLLVVGHSASQGQIDDQLRFTSEIINYKNENNGADGYEFSYETDEGATREERGGFVDGIWTVTGKASWWDTNFIRQTIEYVADDKGYKVLKLMISGVPTFDGNIDSLGGGGAYGGGGGYSGGGGGYSPGSDASLLGANLVTTKKKPGQFKKIMAKNER</sequence>
<dbReference type="Proteomes" id="UP000466442">
    <property type="component" value="Unassembled WGS sequence"/>
</dbReference>
<dbReference type="Pfam" id="PF00379">
    <property type="entry name" value="Chitin_bind_4"/>
    <property type="match status" value="1"/>
</dbReference>
<evidence type="ECO:0000256" key="1">
    <source>
        <dbReference type="PROSITE-ProRule" id="PRU00497"/>
    </source>
</evidence>